<dbReference type="Proteomes" id="UP000295632">
    <property type="component" value="Unassembled WGS sequence"/>
</dbReference>
<dbReference type="InterPro" id="IPR036188">
    <property type="entry name" value="FAD/NAD-bd_sf"/>
</dbReference>
<dbReference type="Gene3D" id="3.50.50.60">
    <property type="entry name" value="FAD/NAD(P)-binding domain"/>
    <property type="match status" value="1"/>
</dbReference>
<gene>
    <name evidence="1" type="ORF">EV213_12635</name>
</gene>
<comment type="caution">
    <text evidence="1">The sequence shown here is derived from an EMBL/GenBank/DDBJ whole genome shotgun (WGS) entry which is preliminary data.</text>
</comment>
<dbReference type="SUPFAM" id="SSF51905">
    <property type="entry name" value="FAD/NAD(P)-binding domain"/>
    <property type="match status" value="1"/>
</dbReference>
<sequence>MDVYIAGGGVGGVAAALAAAKQGLQVAMTEETDWIGGQFTSQAVPPDEHLWIESFGCTASYREFRDRVRGYYKTQFPVTPEARADKLLNPGSAIVSRLAHEPKVSLHVLEDMLAPYVHSGRVRVFTMHKPIAAEKSGHEVTSVTVEHVKTKQPIRFTAPYILDATELGELLPITNTAYVTGAESKQDTGEPHALDGPADPLDMQAITQILAMDIAPGEDNVIERPEEYGFWKKHHSDFWPGPQLSWTAIQPPTLKHIEYGLYQGEGTFPLWPYRRIIDPTHFRGELYRGDISLMNWPQTDYWLGPVLEVSEESSAHHLYMAKQLSLSFLYWMQTEAPNYSGGKGYPELRLRKDVVGTSDGIAKYAYIRESRRIKAKFTVVEQHITGDTRPEGFTDTVGIGAYHIDLHPSTGQRNYIDFKAWPFQIPLGSLIPEETENLLPACKNIGTTHITNGSYRLHPVEWNIGESAGLLAAFCIRENKRPAEVYENKDLLTSFQDQLKAEGVELEWPEIRQI</sequence>
<dbReference type="EMBL" id="SNYJ01000026">
    <property type="protein sequence ID" value="TDQ34170.1"/>
    <property type="molecule type" value="Genomic_DNA"/>
</dbReference>
<dbReference type="GO" id="GO:0009435">
    <property type="term" value="P:NAD+ biosynthetic process"/>
    <property type="evidence" value="ECO:0007669"/>
    <property type="project" value="InterPro"/>
</dbReference>
<organism evidence="1 2">
    <name type="scientific">Aureibacillus halotolerans</name>
    <dbReference type="NCBI Taxonomy" id="1508390"/>
    <lineage>
        <taxon>Bacteria</taxon>
        <taxon>Bacillati</taxon>
        <taxon>Bacillota</taxon>
        <taxon>Bacilli</taxon>
        <taxon>Bacillales</taxon>
        <taxon>Bacillaceae</taxon>
        <taxon>Aureibacillus</taxon>
    </lineage>
</organism>
<protein>
    <submittedName>
        <fullName evidence="1">FAD dependent oxidoreductase</fullName>
    </submittedName>
</protein>
<dbReference type="Pfam" id="PF12831">
    <property type="entry name" value="FAD_oxidored"/>
    <property type="match status" value="1"/>
</dbReference>
<dbReference type="AlphaFoldDB" id="A0A4R6TTR7"/>
<evidence type="ECO:0000313" key="2">
    <source>
        <dbReference type="Proteomes" id="UP000295632"/>
    </source>
</evidence>
<dbReference type="PANTHER" id="PTHR42716:SF1">
    <property type="entry name" value="SLL0471 PROTEIN"/>
    <property type="match status" value="1"/>
</dbReference>
<evidence type="ECO:0000313" key="1">
    <source>
        <dbReference type="EMBL" id="TDQ34170.1"/>
    </source>
</evidence>
<dbReference type="PANTHER" id="PTHR42716">
    <property type="entry name" value="L-ASPARTATE OXIDASE"/>
    <property type="match status" value="1"/>
</dbReference>
<dbReference type="InterPro" id="IPR005288">
    <property type="entry name" value="NadB"/>
</dbReference>
<name>A0A4R6TTR7_9BACI</name>
<reference evidence="1 2" key="1">
    <citation type="submission" date="2019-03" db="EMBL/GenBank/DDBJ databases">
        <title>Genomic Encyclopedia of Type Strains, Phase IV (KMG-IV): sequencing the most valuable type-strain genomes for metagenomic binning, comparative biology and taxonomic classification.</title>
        <authorList>
            <person name="Goeker M."/>
        </authorList>
    </citation>
    <scope>NUCLEOTIDE SEQUENCE [LARGE SCALE GENOMIC DNA]</scope>
    <source>
        <strain evidence="1 2">DSM 28697</strain>
    </source>
</reference>
<proteinExistence type="predicted"/>
<dbReference type="GO" id="GO:0008734">
    <property type="term" value="F:L-aspartate oxidase activity"/>
    <property type="evidence" value="ECO:0007669"/>
    <property type="project" value="InterPro"/>
</dbReference>
<accession>A0A4R6TTR7</accession>
<keyword evidence="2" id="KW-1185">Reference proteome</keyword>